<proteinExistence type="predicted"/>
<protein>
    <submittedName>
        <fullName evidence="1">Uncharacterized protein</fullName>
    </submittedName>
</protein>
<dbReference type="Proteomes" id="UP000194266">
    <property type="component" value="Unassembled WGS sequence"/>
</dbReference>
<organism evidence="1 2">
    <name type="scientific">Streptomyces pharetrae CZA14</name>
    <dbReference type="NCBI Taxonomy" id="1144883"/>
    <lineage>
        <taxon>Bacteria</taxon>
        <taxon>Bacillati</taxon>
        <taxon>Actinomycetota</taxon>
        <taxon>Actinomycetes</taxon>
        <taxon>Kitasatosporales</taxon>
        <taxon>Streptomycetaceae</taxon>
        <taxon>Streptomyces</taxon>
    </lineage>
</organism>
<reference evidence="1 2" key="1">
    <citation type="submission" date="2016-12" db="EMBL/GenBank/DDBJ databases">
        <title>Genome Mining:The Detection of Biosynthetic Gene Clusters to Aid in the Expression of Curamycin A produced by Streptomyces sp. strain CZA14.</title>
        <authorList>
            <person name="Durrell K.A."/>
            <person name="Kirby B.M."/>
            <person name="Khan W."/>
            <person name="Mthethwa T."/>
            <person name="Le Roes-Hill M."/>
        </authorList>
    </citation>
    <scope>NUCLEOTIDE SEQUENCE [LARGE SCALE GENOMIC DNA]</scope>
    <source>
        <strain evidence="1 2">CZA14</strain>
    </source>
</reference>
<dbReference type="EMBL" id="MRYD01000522">
    <property type="protein sequence ID" value="OSZ55437.1"/>
    <property type="molecule type" value="Genomic_DNA"/>
</dbReference>
<sequence>MAECSPGPRDLPVFADAWGDDRGRLVRARTSVNMSGTRVTVTTALPDIGEPVRVTVLRAPDTVPVTEVGGIPNGCAPARMAVGQGRG</sequence>
<evidence type="ECO:0000313" key="2">
    <source>
        <dbReference type="Proteomes" id="UP000194266"/>
    </source>
</evidence>
<accession>A0ABX3Y7M2</accession>
<comment type="caution">
    <text evidence="1">The sequence shown here is derived from an EMBL/GenBank/DDBJ whole genome shotgun (WGS) entry which is preliminary data.</text>
</comment>
<gene>
    <name evidence="1" type="ORF">OQI_38530</name>
</gene>
<evidence type="ECO:0000313" key="1">
    <source>
        <dbReference type="EMBL" id="OSZ55437.1"/>
    </source>
</evidence>
<keyword evidence="2" id="KW-1185">Reference proteome</keyword>
<name>A0ABX3Y7M2_9ACTN</name>
<dbReference type="RefSeq" id="WP_086173674.1">
    <property type="nucleotide sequence ID" value="NZ_MRYD01000522.1"/>
</dbReference>